<feature type="transmembrane region" description="Helical" evidence="6">
    <location>
        <begin position="152"/>
        <end position="174"/>
    </location>
</feature>
<feature type="transmembrane region" description="Helical" evidence="6">
    <location>
        <begin position="388"/>
        <end position="409"/>
    </location>
</feature>
<accession>A0AAD5RF32</accession>
<dbReference type="AlphaFoldDB" id="A0AAD5RF32"/>
<evidence type="ECO:0000259" key="7">
    <source>
        <dbReference type="PROSITE" id="PS50850"/>
    </source>
</evidence>
<keyword evidence="4 6" id="KW-0472">Membrane</keyword>
<feature type="transmembrane region" description="Helical" evidence="6">
    <location>
        <begin position="119"/>
        <end position="140"/>
    </location>
</feature>
<organism evidence="8 9">
    <name type="scientific">Zalerion maritima</name>
    <dbReference type="NCBI Taxonomy" id="339359"/>
    <lineage>
        <taxon>Eukaryota</taxon>
        <taxon>Fungi</taxon>
        <taxon>Dikarya</taxon>
        <taxon>Ascomycota</taxon>
        <taxon>Pezizomycotina</taxon>
        <taxon>Sordariomycetes</taxon>
        <taxon>Lulworthiomycetidae</taxon>
        <taxon>Lulworthiales</taxon>
        <taxon>Lulworthiaceae</taxon>
        <taxon>Zalerion</taxon>
    </lineage>
</organism>
<evidence type="ECO:0000313" key="9">
    <source>
        <dbReference type="Proteomes" id="UP001201980"/>
    </source>
</evidence>
<keyword evidence="3 6" id="KW-1133">Transmembrane helix</keyword>
<feature type="domain" description="Major facilitator superfamily (MFS) profile" evidence="7">
    <location>
        <begin position="86"/>
        <end position="572"/>
    </location>
</feature>
<sequence length="588" mass="63978">MTAPSAQQTRVPGGSETDPDIISPAPLPGSSPETHVYPAPDSSTAPQDQSHPPSSNPVLTTNDNSPSLTYSSAQYSLFTHVSRIQLTYILGIIITLSTLTTSIYFPLIPLLSQTFRVPIQSINLTVTLYAICQALSPVIFASLADSLGRRPILLFLILIYSLASAGLSLNQSFYPLLLFLRALQSVGGSPTLSIAFGIVADLADVSERGAMLGPMQSTCNGISAFGPVVGGAVALTTSGHRWVFLALLIVAIFCFVLAGFTIPETSRHIVGNGSLITSATPRFLYRTWRSLLVSLIPSSSNKKREGDEIFLKPMFRPQLQTQAQSPPPQKRPPFRPRTLVSPLLIIFHRDSFPILWTVASSYCVHYTYQVAIPVIFSEIYHYNELQIGLSFLPGLAGMTIGGFIAGKLVDWNFAKVARRHNQAALSLDQHEGKNNDTSSSPAEFLCEFPIEQARYKNYTPIILLLISLIASYGWAVQSRVHPAVLLVMQFFICCCSTILSHTASALLVDIFPDSSSTAYASGQVMRCSLSAASAAVIEPLVDKLGRGWYFTAFAIFTGTGLMGMVYTSKRKGMEWRRRRLARAAAAGR</sequence>
<name>A0AAD5RF32_9PEZI</name>
<proteinExistence type="predicted"/>
<dbReference type="Pfam" id="PF07690">
    <property type="entry name" value="MFS_1"/>
    <property type="match status" value="1"/>
</dbReference>
<feature type="compositionally biased region" description="Polar residues" evidence="5">
    <location>
        <begin position="41"/>
        <end position="63"/>
    </location>
</feature>
<evidence type="ECO:0000256" key="1">
    <source>
        <dbReference type="ARBA" id="ARBA00004141"/>
    </source>
</evidence>
<evidence type="ECO:0000256" key="6">
    <source>
        <dbReference type="SAM" id="Phobius"/>
    </source>
</evidence>
<evidence type="ECO:0000256" key="4">
    <source>
        <dbReference type="ARBA" id="ARBA00023136"/>
    </source>
</evidence>
<dbReference type="PROSITE" id="PS50850">
    <property type="entry name" value="MFS"/>
    <property type="match status" value="1"/>
</dbReference>
<evidence type="ECO:0000256" key="3">
    <source>
        <dbReference type="ARBA" id="ARBA00022989"/>
    </source>
</evidence>
<feature type="compositionally biased region" description="Polar residues" evidence="5">
    <location>
        <begin position="1"/>
        <end position="10"/>
    </location>
</feature>
<dbReference type="Proteomes" id="UP001201980">
    <property type="component" value="Unassembled WGS sequence"/>
</dbReference>
<feature type="transmembrane region" description="Helical" evidence="6">
    <location>
        <begin position="487"/>
        <end position="511"/>
    </location>
</feature>
<dbReference type="InterPro" id="IPR036259">
    <property type="entry name" value="MFS_trans_sf"/>
</dbReference>
<dbReference type="SUPFAM" id="SSF103473">
    <property type="entry name" value="MFS general substrate transporter"/>
    <property type="match status" value="1"/>
</dbReference>
<feature type="transmembrane region" description="Helical" evidence="6">
    <location>
        <begin position="458"/>
        <end position="475"/>
    </location>
</feature>
<protein>
    <recommendedName>
        <fullName evidence="7">Major facilitator superfamily (MFS) profile domain-containing protein</fullName>
    </recommendedName>
</protein>
<dbReference type="PANTHER" id="PTHR23502">
    <property type="entry name" value="MAJOR FACILITATOR SUPERFAMILY"/>
    <property type="match status" value="1"/>
</dbReference>
<feature type="transmembrane region" description="Helical" evidence="6">
    <location>
        <begin position="86"/>
        <end position="107"/>
    </location>
</feature>
<feature type="region of interest" description="Disordered" evidence="5">
    <location>
        <begin position="1"/>
        <end position="63"/>
    </location>
</feature>
<comment type="caution">
    <text evidence="8">The sequence shown here is derived from an EMBL/GenBank/DDBJ whole genome shotgun (WGS) entry which is preliminary data.</text>
</comment>
<dbReference type="GO" id="GO:0005886">
    <property type="term" value="C:plasma membrane"/>
    <property type="evidence" value="ECO:0007669"/>
    <property type="project" value="TreeGrafter"/>
</dbReference>
<dbReference type="GO" id="GO:0022857">
    <property type="term" value="F:transmembrane transporter activity"/>
    <property type="evidence" value="ECO:0007669"/>
    <property type="project" value="InterPro"/>
</dbReference>
<dbReference type="InterPro" id="IPR020846">
    <property type="entry name" value="MFS_dom"/>
</dbReference>
<keyword evidence="9" id="KW-1185">Reference proteome</keyword>
<dbReference type="InterPro" id="IPR011701">
    <property type="entry name" value="MFS"/>
</dbReference>
<keyword evidence="2 6" id="KW-0812">Transmembrane</keyword>
<dbReference type="Gene3D" id="1.20.1250.20">
    <property type="entry name" value="MFS general substrate transporter like domains"/>
    <property type="match status" value="1"/>
</dbReference>
<feature type="transmembrane region" description="Helical" evidence="6">
    <location>
        <begin position="547"/>
        <end position="568"/>
    </location>
</feature>
<gene>
    <name evidence="8" type="ORF">MKZ38_001254</name>
</gene>
<evidence type="ECO:0000313" key="8">
    <source>
        <dbReference type="EMBL" id="KAJ2890867.1"/>
    </source>
</evidence>
<reference evidence="8" key="1">
    <citation type="submission" date="2022-07" db="EMBL/GenBank/DDBJ databases">
        <title>Draft genome sequence of Zalerion maritima ATCC 34329, a (micro)plastics degrading marine fungus.</title>
        <authorList>
            <person name="Paco A."/>
            <person name="Goncalves M.F.M."/>
            <person name="Rocha-Santos T.A.P."/>
            <person name="Alves A."/>
        </authorList>
    </citation>
    <scope>NUCLEOTIDE SEQUENCE</scope>
    <source>
        <strain evidence="8">ATCC 34329</strain>
    </source>
</reference>
<evidence type="ECO:0000256" key="5">
    <source>
        <dbReference type="SAM" id="MobiDB-lite"/>
    </source>
</evidence>
<feature type="transmembrane region" description="Helical" evidence="6">
    <location>
        <begin position="242"/>
        <end position="262"/>
    </location>
</feature>
<dbReference type="PANTHER" id="PTHR23502:SF151">
    <property type="entry name" value="MAJOR FACILITATOR SUPERFAMILY (MFS) PROFILE DOMAIN-CONTAINING PROTEIN"/>
    <property type="match status" value="1"/>
</dbReference>
<comment type="subcellular location">
    <subcellularLocation>
        <location evidence="1">Membrane</location>
        <topology evidence="1">Multi-pass membrane protein</topology>
    </subcellularLocation>
</comment>
<dbReference type="EMBL" id="JAKWBI020001326">
    <property type="protein sequence ID" value="KAJ2890867.1"/>
    <property type="molecule type" value="Genomic_DNA"/>
</dbReference>
<evidence type="ECO:0000256" key="2">
    <source>
        <dbReference type="ARBA" id="ARBA00022692"/>
    </source>
</evidence>